<keyword evidence="4" id="KW-1185">Reference proteome</keyword>
<dbReference type="GO" id="GO:0016787">
    <property type="term" value="F:hydrolase activity"/>
    <property type="evidence" value="ECO:0007669"/>
    <property type="project" value="UniProtKB-KW"/>
</dbReference>
<dbReference type="AlphaFoldDB" id="A0A8T9C6W5"/>
<sequence>MAVDYTTEQLLQLGEIAPDFQQALIDLASQRPSDSEDGVDVKKAITQNPSKDVDQASDFIKETDRKIPVRDGTEIPIRIYSPIDTTTKSPLVINFHGGGFCFGDLSSDAQFCRDAASKYNAVVVDVDYRLAPANPFPVAVHDAYDALKWVAANAASLNANPELGFLITGTSAGANLTAASVLRARDEKLSPALTGQLLLVPPTFSPETVPERFKSRWLSYEQNKNAPVLNRESIDKIIGMYNPDHSSPDYAPILHPNGFKGLPRTYIAVAGADPLRDDGIIYEQVLREEGVETKMVVYPGLCHAWWAVAPGLEASLKYHADNLEAVGWLLRR</sequence>
<dbReference type="Gene3D" id="3.40.50.1820">
    <property type="entry name" value="alpha/beta hydrolase"/>
    <property type="match status" value="1"/>
</dbReference>
<evidence type="ECO:0000313" key="4">
    <source>
        <dbReference type="Proteomes" id="UP000469558"/>
    </source>
</evidence>
<dbReference type="InterPro" id="IPR050300">
    <property type="entry name" value="GDXG_lipolytic_enzyme"/>
</dbReference>
<comment type="caution">
    <text evidence="3">The sequence shown here is derived from an EMBL/GenBank/DDBJ whole genome shotgun (WGS) entry which is preliminary data.</text>
</comment>
<evidence type="ECO:0000313" key="3">
    <source>
        <dbReference type="EMBL" id="TVY75967.1"/>
    </source>
</evidence>
<dbReference type="InterPro" id="IPR029058">
    <property type="entry name" value="AB_hydrolase_fold"/>
</dbReference>
<name>A0A8T9C6W5_9HELO</name>
<gene>
    <name evidence="3" type="ORF">LSUE1_G006663</name>
</gene>
<dbReference type="OrthoDB" id="408631at2759"/>
<dbReference type="PANTHER" id="PTHR48081">
    <property type="entry name" value="AB HYDROLASE SUPERFAMILY PROTEIN C4A8.06C"/>
    <property type="match status" value="1"/>
</dbReference>
<dbReference type="Pfam" id="PF07859">
    <property type="entry name" value="Abhydrolase_3"/>
    <property type="match status" value="1"/>
</dbReference>
<reference evidence="3 4" key="1">
    <citation type="submission" date="2018-05" db="EMBL/GenBank/DDBJ databases">
        <title>Genome sequencing and assembly of the regulated plant pathogen Lachnellula willkommii and related sister species for the development of diagnostic species identification markers.</title>
        <authorList>
            <person name="Giroux E."/>
            <person name="Bilodeau G."/>
        </authorList>
    </citation>
    <scope>NUCLEOTIDE SEQUENCE [LARGE SCALE GENOMIC DNA]</scope>
    <source>
        <strain evidence="3 4">CBS 268.59</strain>
    </source>
</reference>
<dbReference type="InterPro" id="IPR013094">
    <property type="entry name" value="AB_hydrolase_3"/>
</dbReference>
<dbReference type="EMBL" id="QGMK01000900">
    <property type="protein sequence ID" value="TVY75967.1"/>
    <property type="molecule type" value="Genomic_DNA"/>
</dbReference>
<dbReference type="PANTHER" id="PTHR48081:SF8">
    <property type="entry name" value="ALPHA_BETA HYDROLASE FOLD-3 DOMAIN-CONTAINING PROTEIN-RELATED"/>
    <property type="match status" value="1"/>
</dbReference>
<feature type="domain" description="Alpha/beta hydrolase fold-3" evidence="2">
    <location>
        <begin position="92"/>
        <end position="306"/>
    </location>
</feature>
<keyword evidence="1 3" id="KW-0378">Hydrolase</keyword>
<accession>A0A8T9C6W5</accession>
<evidence type="ECO:0000256" key="1">
    <source>
        <dbReference type="ARBA" id="ARBA00022801"/>
    </source>
</evidence>
<proteinExistence type="predicted"/>
<dbReference type="Proteomes" id="UP000469558">
    <property type="component" value="Unassembled WGS sequence"/>
</dbReference>
<protein>
    <submittedName>
        <fullName evidence="3">AB hydrolase superfamily protein B1A11.02</fullName>
    </submittedName>
</protein>
<dbReference type="SUPFAM" id="SSF53474">
    <property type="entry name" value="alpha/beta-Hydrolases"/>
    <property type="match status" value="1"/>
</dbReference>
<organism evidence="3 4">
    <name type="scientific">Lachnellula suecica</name>
    <dbReference type="NCBI Taxonomy" id="602035"/>
    <lineage>
        <taxon>Eukaryota</taxon>
        <taxon>Fungi</taxon>
        <taxon>Dikarya</taxon>
        <taxon>Ascomycota</taxon>
        <taxon>Pezizomycotina</taxon>
        <taxon>Leotiomycetes</taxon>
        <taxon>Helotiales</taxon>
        <taxon>Lachnaceae</taxon>
        <taxon>Lachnellula</taxon>
    </lineage>
</organism>
<evidence type="ECO:0000259" key="2">
    <source>
        <dbReference type="Pfam" id="PF07859"/>
    </source>
</evidence>